<feature type="compositionally biased region" description="Basic and acidic residues" evidence="1">
    <location>
        <begin position="159"/>
        <end position="171"/>
    </location>
</feature>
<dbReference type="Proteomes" id="UP001567538">
    <property type="component" value="Unassembled WGS sequence"/>
</dbReference>
<proteinExistence type="predicted"/>
<evidence type="ECO:0000313" key="3">
    <source>
        <dbReference type="Proteomes" id="UP001567538"/>
    </source>
</evidence>
<gene>
    <name evidence="2" type="ORF">AAHA92_03279</name>
</gene>
<protein>
    <submittedName>
        <fullName evidence="2">Uncharacterized protein</fullName>
    </submittedName>
</protein>
<feature type="region of interest" description="Disordered" evidence="1">
    <location>
        <begin position="1"/>
        <end position="25"/>
    </location>
</feature>
<feature type="compositionally biased region" description="Low complexity" evidence="1">
    <location>
        <begin position="39"/>
        <end position="51"/>
    </location>
</feature>
<reference evidence="2 3" key="1">
    <citation type="submission" date="2024-06" db="EMBL/GenBank/DDBJ databases">
        <title>A chromosome level genome sequence of Diviner's sage (Salvia divinorum).</title>
        <authorList>
            <person name="Ford S.A."/>
            <person name="Ro D.-K."/>
            <person name="Ness R.W."/>
            <person name="Phillips M.A."/>
        </authorList>
    </citation>
    <scope>NUCLEOTIDE SEQUENCE [LARGE SCALE GENOMIC DNA]</scope>
    <source>
        <strain evidence="2">SAF-2024a</strain>
        <tissue evidence="2">Leaf</tissue>
    </source>
</reference>
<feature type="region of interest" description="Disordered" evidence="1">
    <location>
        <begin position="123"/>
        <end position="171"/>
    </location>
</feature>
<feature type="region of interest" description="Disordered" evidence="1">
    <location>
        <begin position="71"/>
        <end position="90"/>
    </location>
</feature>
<feature type="compositionally biased region" description="Basic residues" evidence="1">
    <location>
        <begin position="141"/>
        <end position="158"/>
    </location>
</feature>
<comment type="caution">
    <text evidence="2">The sequence shown here is derived from an EMBL/GenBank/DDBJ whole genome shotgun (WGS) entry which is preliminary data.</text>
</comment>
<feature type="compositionally biased region" description="Basic and acidic residues" evidence="1">
    <location>
        <begin position="128"/>
        <end position="140"/>
    </location>
</feature>
<dbReference type="AlphaFoldDB" id="A0ABD1IGK7"/>
<feature type="compositionally biased region" description="Polar residues" evidence="1">
    <location>
        <begin position="1"/>
        <end position="11"/>
    </location>
</feature>
<dbReference type="PANTHER" id="PTHR33472">
    <property type="entry name" value="OS01G0106600 PROTEIN"/>
    <property type="match status" value="1"/>
</dbReference>
<feature type="region of interest" description="Disordered" evidence="1">
    <location>
        <begin position="38"/>
        <end position="65"/>
    </location>
</feature>
<accession>A0ABD1IGK7</accession>
<feature type="compositionally biased region" description="Basic and acidic residues" evidence="1">
    <location>
        <begin position="12"/>
        <end position="25"/>
    </location>
</feature>
<evidence type="ECO:0000313" key="2">
    <source>
        <dbReference type="EMBL" id="KAL1567847.1"/>
    </source>
</evidence>
<evidence type="ECO:0000256" key="1">
    <source>
        <dbReference type="SAM" id="MobiDB-lite"/>
    </source>
</evidence>
<name>A0ABD1IGK7_SALDI</name>
<keyword evidence="3" id="KW-1185">Reference proteome</keyword>
<organism evidence="2 3">
    <name type="scientific">Salvia divinorum</name>
    <name type="common">Maria pastora</name>
    <name type="synonym">Diviner's sage</name>
    <dbReference type="NCBI Taxonomy" id="28513"/>
    <lineage>
        <taxon>Eukaryota</taxon>
        <taxon>Viridiplantae</taxon>
        <taxon>Streptophyta</taxon>
        <taxon>Embryophyta</taxon>
        <taxon>Tracheophyta</taxon>
        <taxon>Spermatophyta</taxon>
        <taxon>Magnoliopsida</taxon>
        <taxon>eudicotyledons</taxon>
        <taxon>Gunneridae</taxon>
        <taxon>Pentapetalae</taxon>
        <taxon>asterids</taxon>
        <taxon>lamiids</taxon>
        <taxon>Lamiales</taxon>
        <taxon>Lamiaceae</taxon>
        <taxon>Nepetoideae</taxon>
        <taxon>Mentheae</taxon>
        <taxon>Salviinae</taxon>
        <taxon>Salvia</taxon>
        <taxon>Salvia subgen. Calosphace</taxon>
    </lineage>
</organism>
<sequence>MAPELNNATSPNDREKQKNLDQEVREMISTLTSRLGIIQRSQKSGSSSSHAQADDDDQGMRMITLAGTNLGATMRGDLDDKAAAPQGLSLPEQEDSASYFVNSNFQAINNSIMLGGSYKTNDPGVHLDITDYVDHNDGDKKGKKSRRGSHGGHQHHGKRSDNLSETESEKN</sequence>
<dbReference type="EMBL" id="JBEAFC010000002">
    <property type="protein sequence ID" value="KAL1567847.1"/>
    <property type="molecule type" value="Genomic_DNA"/>
</dbReference>
<dbReference type="PANTHER" id="PTHR33472:SF28">
    <property type="entry name" value="BROMO AND FHA DOMAIN-CONTAINING PROTEIN DDB_G0267958"/>
    <property type="match status" value="1"/>
</dbReference>